<proteinExistence type="predicted"/>
<dbReference type="EMBL" id="BRYB01000421">
    <property type="protein sequence ID" value="GMI29745.1"/>
    <property type="molecule type" value="Genomic_DNA"/>
</dbReference>
<evidence type="ECO:0000313" key="2">
    <source>
        <dbReference type="EMBL" id="GMI29745.1"/>
    </source>
</evidence>
<feature type="compositionally biased region" description="Basic residues" evidence="1">
    <location>
        <begin position="110"/>
        <end position="122"/>
    </location>
</feature>
<feature type="region of interest" description="Disordered" evidence="1">
    <location>
        <begin position="107"/>
        <end position="133"/>
    </location>
</feature>
<keyword evidence="3" id="KW-1185">Reference proteome</keyword>
<gene>
    <name evidence="2" type="ORF">TeGR_g14677</name>
</gene>
<evidence type="ECO:0000256" key="1">
    <source>
        <dbReference type="SAM" id="MobiDB-lite"/>
    </source>
</evidence>
<evidence type="ECO:0000313" key="3">
    <source>
        <dbReference type="Proteomes" id="UP001165060"/>
    </source>
</evidence>
<organism evidence="2 3">
    <name type="scientific">Tetraparma gracilis</name>
    <dbReference type="NCBI Taxonomy" id="2962635"/>
    <lineage>
        <taxon>Eukaryota</taxon>
        <taxon>Sar</taxon>
        <taxon>Stramenopiles</taxon>
        <taxon>Ochrophyta</taxon>
        <taxon>Bolidophyceae</taxon>
        <taxon>Parmales</taxon>
        <taxon>Triparmaceae</taxon>
        <taxon>Tetraparma</taxon>
    </lineage>
</organism>
<name>A0ABQ6MNN7_9STRA</name>
<accession>A0ABQ6MNN7</accession>
<sequence length="282" mass="30133">MAKFTLVMVAAQALKLDPPPGSLIFGSIAAHLGKPAKSASKNFKDALASVTSNTESFYDLNPPFPDSTSSHDLYNALKSGLERQVERESSAASAADAFLAELDAEEAAKNKKKKPKKKKKKKTAEPSAEQVDDGLTDFQRWELSEAAAALEARKRQKNLDDAARVMAAAAARQEPARAEKSLEEINAEIAALSLPHARAEKALEEIDAEIAALGLPDEPPAPPPKATLATQVDELFELYGGGKPTGLRLVELVGHLEAELVGTVDEGSRITDRIDALRGIFA</sequence>
<dbReference type="Proteomes" id="UP001165060">
    <property type="component" value="Unassembled WGS sequence"/>
</dbReference>
<protein>
    <submittedName>
        <fullName evidence="2">Uncharacterized protein</fullName>
    </submittedName>
</protein>
<comment type="caution">
    <text evidence="2">The sequence shown here is derived from an EMBL/GenBank/DDBJ whole genome shotgun (WGS) entry which is preliminary data.</text>
</comment>
<reference evidence="2 3" key="1">
    <citation type="journal article" date="2023" name="Commun. Biol.">
        <title>Genome analysis of Parmales, the sister group of diatoms, reveals the evolutionary specialization of diatoms from phago-mixotrophs to photoautotrophs.</title>
        <authorList>
            <person name="Ban H."/>
            <person name="Sato S."/>
            <person name="Yoshikawa S."/>
            <person name="Yamada K."/>
            <person name="Nakamura Y."/>
            <person name="Ichinomiya M."/>
            <person name="Sato N."/>
            <person name="Blanc-Mathieu R."/>
            <person name="Endo H."/>
            <person name="Kuwata A."/>
            <person name="Ogata H."/>
        </authorList>
    </citation>
    <scope>NUCLEOTIDE SEQUENCE [LARGE SCALE GENOMIC DNA]</scope>
</reference>